<dbReference type="KEGG" id="whr:OG579_21640"/>
<dbReference type="EMBL" id="CP108021">
    <property type="protein sequence ID" value="WUM20242.1"/>
    <property type="molecule type" value="Genomic_DNA"/>
</dbReference>
<dbReference type="GO" id="GO:0006107">
    <property type="term" value="P:oxaloacetate metabolic process"/>
    <property type="evidence" value="ECO:0007669"/>
    <property type="project" value="TreeGrafter"/>
</dbReference>
<dbReference type="PANTHER" id="PTHR32308:SF10">
    <property type="entry name" value="CITRATE LYASE SUBUNIT BETA"/>
    <property type="match status" value="1"/>
</dbReference>
<gene>
    <name evidence="7" type="ORF">OG579_21640</name>
</gene>
<feature type="binding site" evidence="5">
    <location>
        <position position="139"/>
    </location>
    <ligand>
        <name>Mg(2+)</name>
        <dbReference type="ChEBI" id="CHEBI:18420"/>
    </ligand>
</feature>
<accession>A0AAU4K2M6</accession>
<dbReference type="SUPFAM" id="SSF51621">
    <property type="entry name" value="Phosphoenolpyruvate/pyruvate domain"/>
    <property type="match status" value="1"/>
</dbReference>
<feature type="domain" description="HpcH/HpaI aldolase/citrate lyase" evidence="6">
    <location>
        <begin position="12"/>
        <end position="243"/>
    </location>
</feature>
<evidence type="ECO:0000256" key="4">
    <source>
        <dbReference type="PIRSR" id="PIRSR015582-1"/>
    </source>
</evidence>
<feature type="binding site" evidence="4">
    <location>
        <position position="73"/>
    </location>
    <ligand>
        <name>substrate</name>
    </ligand>
</feature>
<name>A0AAU4K2M6_9NOCA</name>
<dbReference type="AlphaFoldDB" id="A0AAU4K2M6"/>
<keyword evidence="3 5" id="KW-0460">Magnesium</keyword>
<evidence type="ECO:0000313" key="8">
    <source>
        <dbReference type="Proteomes" id="UP001432128"/>
    </source>
</evidence>
<dbReference type="InterPro" id="IPR011206">
    <property type="entry name" value="Citrate_lyase_beta/mcl1/mcl2"/>
</dbReference>
<dbReference type="Gene3D" id="3.20.20.60">
    <property type="entry name" value="Phosphoenolpyruvate-binding domains"/>
    <property type="match status" value="1"/>
</dbReference>
<dbReference type="Proteomes" id="UP001432128">
    <property type="component" value="Chromosome"/>
</dbReference>
<dbReference type="InterPro" id="IPR015813">
    <property type="entry name" value="Pyrv/PenolPyrv_kinase-like_dom"/>
</dbReference>
<reference evidence="7 8" key="1">
    <citation type="submission" date="2022-10" db="EMBL/GenBank/DDBJ databases">
        <title>The complete genomes of actinobacterial strains from the NBC collection.</title>
        <authorList>
            <person name="Joergensen T.S."/>
            <person name="Alvarez Arevalo M."/>
            <person name="Sterndorff E.B."/>
            <person name="Faurdal D."/>
            <person name="Vuksanovic O."/>
            <person name="Mourched A.-S."/>
            <person name="Charusanti P."/>
            <person name="Shaw S."/>
            <person name="Blin K."/>
            <person name="Weber T."/>
        </authorList>
    </citation>
    <scope>NUCLEOTIDE SEQUENCE [LARGE SCALE GENOMIC DNA]</scope>
    <source>
        <strain evidence="7 8">NBC_00319</strain>
    </source>
</reference>
<protein>
    <submittedName>
        <fullName evidence="7">CoA ester lyase</fullName>
    </submittedName>
</protein>
<comment type="cofactor">
    <cofactor evidence="1">
        <name>Mg(2+)</name>
        <dbReference type="ChEBI" id="CHEBI:18420"/>
    </cofactor>
</comment>
<dbReference type="GO" id="GO:0016829">
    <property type="term" value="F:lyase activity"/>
    <property type="evidence" value="ECO:0007669"/>
    <property type="project" value="UniProtKB-KW"/>
</dbReference>
<dbReference type="GO" id="GO:0000287">
    <property type="term" value="F:magnesium ion binding"/>
    <property type="evidence" value="ECO:0007669"/>
    <property type="project" value="TreeGrafter"/>
</dbReference>
<feature type="binding site" evidence="5">
    <location>
        <position position="166"/>
    </location>
    <ligand>
        <name>Mg(2+)</name>
        <dbReference type="ChEBI" id="CHEBI:18420"/>
    </ligand>
</feature>
<dbReference type="PANTHER" id="PTHR32308">
    <property type="entry name" value="LYASE BETA SUBUNIT, PUTATIVE (AFU_ORTHOLOGUE AFUA_4G13030)-RELATED"/>
    <property type="match status" value="1"/>
</dbReference>
<evidence type="ECO:0000256" key="5">
    <source>
        <dbReference type="PIRSR" id="PIRSR015582-2"/>
    </source>
</evidence>
<dbReference type="FunFam" id="3.20.20.60:FF:000013">
    <property type="entry name" value="Citrate lyase beta subunit"/>
    <property type="match status" value="1"/>
</dbReference>
<sequence length="322" mass="33717">MDRVDPRGVLRRSVLAVPGSSAAMLTKARALSADEVFCDLEDAVAPDAKVAARAAVVDALNADDWRCARRAVRVNAWSTPWTHADVIDVVAGAGARLHSVVLPKVGRGADVIALDLLLTQLERIHDLPVGAIGIQAQIEDARALRRIDEIASASVRLEALVLGPADMAASLGMRTLTTGEQPQGYTLGDAHHHVLMSVLVAARAHGLAAVDGPYLAFDAPDRLRAIASAAAALGYDGKWVIHPSQIAVVNEVFTPRQADYDAAEDLLDAYATATSTAGGARGAVRHRGEMIDEASAAMATALARTGRAAGLTRTPPGDDRTT</sequence>
<organism evidence="7 8">
    <name type="scientific">Williamsia herbipolensis</name>
    <dbReference type="NCBI Taxonomy" id="1603258"/>
    <lineage>
        <taxon>Bacteria</taxon>
        <taxon>Bacillati</taxon>
        <taxon>Actinomycetota</taxon>
        <taxon>Actinomycetes</taxon>
        <taxon>Mycobacteriales</taxon>
        <taxon>Nocardiaceae</taxon>
        <taxon>Williamsia</taxon>
    </lineage>
</organism>
<dbReference type="InterPro" id="IPR005000">
    <property type="entry name" value="Aldolase/citrate-lyase_domain"/>
</dbReference>
<dbReference type="PIRSF" id="PIRSF015582">
    <property type="entry name" value="Cit_lyase_B"/>
    <property type="match status" value="1"/>
</dbReference>
<evidence type="ECO:0000256" key="1">
    <source>
        <dbReference type="ARBA" id="ARBA00001946"/>
    </source>
</evidence>
<evidence type="ECO:0000313" key="7">
    <source>
        <dbReference type="EMBL" id="WUM20242.1"/>
    </source>
</evidence>
<keyword evidence="8" id="KW-1185">Reference proteome</keyword>
<evidence type="ECO:0000259" key="6">
    <source>
        <dbReference type="Pfam" id="PF03328"/>
    </source>
</evidence>
<dbReference type="Pfam" id="PF03328">
    <property type="entry name" value="HpcH_HpaI"/>
    <property type="match status" value="1"/>
</dbReference>
<dbReference type="InterPro" id="IPR040442">
    <property type="entry name" value="Pyrv_kinase-like_dom_sf"/>
</dbReference>
<keyword evidence="2 5" id="KW-0479">Metal-binding</keyword>
<evidence type="ECO:0000256" key="3">
    <source>
        <dbReference type="ARBA" id="ARBA00022842"/>
    </source>
</evidence>
<feature type="binding site" evidence="4">
    <location>
        <position position="139"/>
    </location>
    <ligand>
        <name>substrate</name>
    </ligand>
</feature>
<evidence type="ECO:0000256" key="2">
    <source>
        <dbReference type="ARBA" id="ARBA00022723"/>
    </source>
</evidence>
<proteinExistence type="predicted"/>
<keyword evidence="7" id="KW-0456">Lyase</keyword>
<dbReference type="RefSeq" id="WP_328857618.1">
    <property type="nucleotide sequence ID" value="NZ_CP108021.1"/>
</dbReference>